<accession>A0A9N6ZEY9</accession>
<evidence type="ECO:0000313" key="1">
    <source>
        <dbReference type="EMBL" id="CAI3971083.1"/>
    </source>
</evidence>
<gene>
    <name evidence="1" type="ORF">ORM20_00029</name>
</gene>
<protein>
    <submittedName>
        <fullName evidence="1">Uncharacterized protein</fullName>
    </submittedName>
</protein>
<proteinExistence type="predicted"/>
<organism evidence="1">
    <name type="scientific">Ochrobactrum phage ORM_20</name>
    <dbReference type="NCBI Taxonomy" id="2985243"/>
    <lineage>
        <taxon>Viruses</taxon>
    </lineage>
</organism>
<name>A0A9N6ZEY9_9VIRU</name>
<reference evidence="1" key="1">
    <citation type="submission" date="2022-10" db="EMBL/GenBank/DDBJ databases">
        <authorList>
            <person name="Meaden S."/>
        </authorList>
    </citation>
    <scope>NUCLEOTIDE SEQUENCE</scope>
</reference>
<sequence>MITIKFSKFLEDCIRMTQEKKMSLEEVMRYEAELLSQDEDRPIHLQVEHYYDYEFVSEHIKRIATKIEIIDEDDNAIEVKKDERARFNAYLFKPLIQVDFDSIRDYAEALSKWQEGRENLIGYQPPDSPFIINYILERLFSDLKKTARIHLIIKKRKSVPMIVMSMCDTITDGTKVIKDRNGTSVINRSKKIIHVNKQYIAQNAKDGGNRPVYTVKDGKTNLYGREVTINGPSKLVYDGTQLNCGARAWIETESDVHIHDVMSWREAKEMK</sequence>
<dbReference type="EMBL" id="OX359470">
    <property type="protein sequence ID" value="CAI3971083.1"/>
    <property type="molecule type" value="Genomic_DNA"/>
</dbReference>